<evidence type="ECO:0000313" key="2">
    <source>
        <dbReference type="Proteomes" id="UP000432464"/>
    </source>
</evidence>
<dbReference type="InterPro" id="IPR027417">
    <property type="entry name" value="P-loop_NTPase"/>
</dbReference>
<dbReference type="Gene3D" id="3.40.50.300">
    <property type="entry name" value="P-loop containing nucleotide triphosphate hydrolases"/>
    <property type="match status" value="1"/>
</dbReference>
<dbReference type="CDD" id="cd02019">
    <property type="entry name" value="NK"/>
    <property type="match status" value="1"/>
</dbReference>
<name>A0A6I3L9G5_9NOCA</name>
<dbReference type="AlphaFoldDB" id="A0A6I3L9G5"/>
<dbReference type="Proteomes" id="UP000432464">
    <property type="component" value="Unassembled WGS sequence"/>
</dbReference>
<dbReference type="RefSeq" id="WP_154791484.1">
    <property type="nucleotide sequence ID" value="NZ_WMBB01000019.1"/>
</dbReference>
<dbReference type="SUPFAM" id="SSF52540">
    <property type="entry name" value="P-loop containing nucleoside triphosphate hydrolases"/>
    <property type="match status" value="1"/>
</dbReference>
<dbReference type="EMBL" id="WMBB01000019">
    <property type="protein sequence ID" value="MTE17065.1"/>
    <property type="molecule type" value="Genomic_DNA"/>
</dbReference>
<keyword evidence="1" id="KW-0418">Kinase</keyword>
<evidence type="ECO:0000313" key="1">
    <source>
        <dbReference type="EMBL" id="MTE17065.1"/>
    </source>
</evidence>
<accession>A0A6I3L9G5</accession>
<gene>
    <name evidence="1" type="ORF">GLP40_30540</name>
</gene>
<keyword evidence="1" id="KW-0808">Transferase</keyword>
<organism evidence="1 2">
    <name type="scientific">Nocardia aurantiaca</name>
    <dbReference type="NCBI Taxonomy" id="2675850"/>
    <lineage>
        <taxon>Bacteria</taxon>
        <taxon>Bacillati</taxon>
        <taxon>Actinomycetota</taxon>
        <taxon>Actinomycetes</taxon>
        <taxon>Mycobacteriales</taxon>
        <taxon>Nocardiaceae</taxon>
        <taxon>Nocardia</taxon>
    </lineage>
</organism>
<proteinExistence type="predicted"/>
<comment type="caution">
    <text evidence="1">The sequence shown here is derived from an EMBL/GenBank/DDBJ whole genome shotgun (WGS) entry which is preliminary data.</text>
</comment>
<protein>
    <submittedName>
        <fullName evidence="1">Kinase</fullName>
    </submittedName>
</protein>
<sequence length="166" mass="18461">MSVLVVIRGNSASGKSTAARTVQQRFAHGACLVVPQDVVRRQMLRKPDAAGAANVELLEHIARFGLTRSLVVIVEGILHAGRYGSMLERLTAAADHALHYCFDLTFEETVTRHIASSRAADFTPEQMARWYHGRQPLSFADETRIDASWGPDMIVDRIHRDILAVR</sequence>
<reference evidence="1 2" key="1">
    <citation type="submission" date="2019-11" db="EMBL/GenBank/DDBJ databases">
        <title>Nocardia sp. nov. CT2-14 isolated from soil.</title>
        <authorList>
            <person name="Kanchanasin P."/>
            <person name="Tanasupawat S."/>
            <person name="Yuki M."/>
            <person name="Kudo T."/>
        </authorList>
    </citation>
    <scope>NUCLEOTIDE SEQUENCE [LARGE SCALE GENOMIC DNA]</scope>
    <source>
        <strain evidence="1 2">CT2-14</strain>
    </source>
</reference>
<dbReference type="Pfam" id="PF13671">
    <property type="entry name" value="AAA_33"/>
    <property type="match status" value="1"/>
</dbReference>
<keyword evidence="2" id="KW-1185">Reference proteome</keyword>
<dbReference type="GO" id="GO:0016301">
    <property type="term" value="F:kinase activity"/>
    <property type="evidence" value="ECO:0007669"/>
    <property type="project" value="UniProtKB-KW"/>
</dbReference>